<reference evidence="10 11" key="1">
    <citation type="submission" date="2022-03" db="EMBL/GenBank/DDBJ databases">
        <authorList>
            <person name="He Y."/>
        </authorList>
    </citation>
    <scope>NUCLEOTIDE SEQUENCE [LARGE SCALE GENOMIC DNA]</scope>
    <source>
        <strain evidence="10 11">TK19116</strain>
    </source>
</reference>
<evidence type="ECO:0000313" key="11">
    <source>
        <dbReference type="Proteomes" id="UP001203945"/>
    </source>
</evidence>
<evidence type="ECO:0000256" key="5">
    <source>
        <dbReference type="ARBA" id="ARBA00023136"/>
    </source>
</evidence>
<proteinExistence type="inferred from homology"/>
<accession>A0ABT1MSP2</accession>
<dbReference type="InterPro" id="IPR052029">
    <property type="entry name" value="PpiD_chaperone"/>
</dbReference>
<keyword evidence="3" id="KW-0812">Transmembrane</keyword>
<evidence type="ECO:0000256" key="3">
    <source>
        <dbReference type="ARBA" id="ARBA00022692"/>
    </source>
</evidence>
<dbReference type="Pfam" id="PF13624">
    <property type="entry name" value="SurA_N_3"/>
    <property type="match status" value="1"/>
</dbReference>
<keyword evidence="4" id="KW-1133">Transmembrane helix</keyword>
<evidence type="ECO:0000256" key="8">
    <source>
        <dbReference type="SAM" id="MobiDB-lite"/>
    </source>
</evidence>
<evidence type="ECO:0000313" key="10">
    <source>
        <dbReference type="EMBL" id="MCQ0970368.1"/>
    </source>
</evidence>
<dbReference type="SUPFAM" id="SSF109998">
    <property type="entry name" value="Triger factor/SurA peptide-binding domain-like"/>
    <property type="match status" value="1"/>
</dbReference>
<evidence type="ECO:0000256" key="1">
    <source>
        <dbReference type="ARBA" id="ARBA00004401"/>
    </source>
</evidence>
<gene>
    <name evidence="10" type="ORF">MLD63_08020</name>
</gene>
<keyword evidence="2" id="KW-1003">Cell membrane</keyword>
<dbReference type="Gene3D" id="1.10.4030.10">
    <property type="entry name" value="Porin chaperone SurA, peptide-binding domain"/>
    <property type="match status" value="1"/>
</dbReference>
<evidence type="ECO:0000256" key="7">
    <source>
        <dbReference type="ARBA" id="ARBA00038408"/>
    </source>
</evidence>
<feature type="domain" description="PpiC" evidence="9">
    <location>
        <begin position="246"/>
        <end position="363"/>
    </location>
</feature>
<evidence type="ECO:0000259" key="9">
    <source>
        <dbReference type="Pfam" id="PF13145"/>
    </source>
</evidence>
<name>A0ABT1MSP2_9RHOB</name>
<organism evidence="10 11">
    <name type="scientific">Paracoccus albicereus</name>
    <dbReference type="NCBI Taxonomy" id="2922394"/>
    <lineage>
        <taxon>Bacteria</taxon>
        <taxon>Pseudomonadati</taxon>
        <taxon>Pseudomonadota</taxon>
        <taxon>Alphaproteobacteria</taxon>
        <taxon>Rhodobacterales</taxon>
        <taxon>Paracoccaceae</taxon>
        <taxon>Paracoccus</taxon>
    </lineage>
</organism>
<comment type="subcellular location">
    <subcellularLocation>
        <location evidence="1">Cell membrane</location>
        <topology evidence="1">Single-pass type II membrane protein</topology>
    </subcellularLocation>
</comment>
<dbReference type="InterPro" id="IPR027304">
    <property type="entry name" value="Trigger_fact/SurA_dom_sf"/>
</dbReference>
<dbReference type="InterPro" id="IPR000297">
    <property type="entry name" value="PPIase_PpiC"/>
</dbReference>
<evidence type="ECO:0000256" key="2">
    <source>
        <dbReference type="ARBA" id="ARBA00022475"/>
    </source>
</evidence>
<dbReference type="RefSeq" id="WP_255329343.1">
    <property type="nucleotide sequence ID" value="NZ_JAKZEU010000002.1"/>
</dbReference>
<keyword evidence="6" id="KW-0143">Chaperone</keyword>
<dbReference type="PANTHER" id="PTHR47529">
    <property type="entry name" value="PEPTIDYL-PROLYL CIS-TRANS ISOMERASE D"/>
    <property type="match status" value="1"/>
</dbReference>
<protein>
    <submittedName>
        <fullName evidence="10">SurA N-terminal domain-containing protein</fullName>
    </submittedName>
</protein>
<dbReference type="PANTHER" id="PTHR47529:SF1">
    <property type="entry name" value="PERIPLASMIC CHAPERONE PPID"/>
    <property type="match status" value="1"/>
</dbReference>
<dbReference type="Pfam" id="PF13145">
    <property type="entry name" value="Rotamase_2"/>
    <property type="match status" value="1"/>
</dbReference>
<keyword evidence="11" id="KW-1185">Reference proteome</keyword>
<dbReference type="Proteomes" id="UP001203945">
    <property type="component" value="Unassembled WGS sequence"/>
</dbReference>
<evidence type="ECO:0000256" key="4">
    <source>
        <dbReference type="ARBA" id="ARBA00022989"/>
    </source>
</evidence>
<evidence type="ECO:0000256" key="6">
    <source>
        <dbReference type="ARBA" id="ARBA00023186"/>
    </source>
</evidence>
<feature type="region of interest" description="Disordered" evidence="8">
    <location>
        <begin position="505"/>
        <end position="543"/>
    </location>
</feature>
<comment type="similarity">
    <text evidence="7">Belongs to the PpiD chaperone family.</text>
</comment>
<sequence>MKNLRTHGKSAIVWILLGLLILGLGGFGVTNFAGGSAAVGSVGDTEITADDYARGLRSDLAAASQQAGQQITMEQARAAGLMQQVQARLFTVATLEEEANRLGISVGDAQVASTISGAPAFQGPTGQFDRNAYASLLRREGLSEGEFEHDVRMDEARLILQRAVTGGVNVPDPVVNQAAGWLLETRDIRWREVTEDELTTEIEPPSDETLAAWHQANIERFTAPEIRKITYVWLTPDMLAGEVELDEAALREAYEARRSEFQQPERRMVGRLVFPSAEDAEAAKARIESGDAPFEAIVMERGLTLDDVDLGEVTEADLGAAGEAVFALEGPGVVGPIDTDLGPALFSMNAILDPVDVSFEDAQEELRSEVAAARAVRVIDDRSSEFEDLLASGASLEDVAEETPMELGEVDWTPETRGEGGSILGYETFREQAAAVSEDDFAQLYQLDDGGIFALRLNEIVPPTPKPLEEVRTEVEADWRANEVHRLLMEAAEQEKLQLDAETVAAGAEPQQPAPAPEAPANADNTETSDSAAAEDNEATSPAFNEVQNLSRDGWIEEATPDLLTAAFALDEVGETAVVDATDRVFLVTLDAINDADLGSEQATEVLDAVRNQQQQSLQSDIFDYYTRAAQTRAGIRLNQNVINSVNAQVQ</sequence>
<comment type="caution">
    <text evidence="10">The sequence shown here is derived from an EMBL/GenBank/DDBJ whole genome shotgun (WGS) entry which is preliminary data.</text>
</comment>
<dbReference type="EMBL" id="JAKZEU010000002">
    <property type="protein sequence ID" value="MCQ0970368.1"/>
    <property type="molecule type" value="Genomic_DNA"/>
</dbReference>
<dbReference type="SUPFAM" id="SSF54534">
    <property type="entry name" value="FKBP-like"/>
    <property type="match status" value="1"/>
</dbReference>
<keyword evidence="5" id="KW-0472">Membrane</keyword>